<evidence type="ECO:0000256" key="10">
    <source>
        <dbReference type="SAM" id="MobiDB-lite"/>
    </source>
</evidence>
<keyword evidence="2" id="KW-0805">Transcription regulation</keyword>
<evidence type="ECO:0000256" key="7">
    <source>
        <dbReference type="ARBA" id="ARBA00059910"/>
    </source>
</evidence>
<sequence>MGRRKIEIKAIKDDRNRSVTFLKRKGGLFKKAHELSVLCSVDVAVFIFGNNKKLYEYSSSDMRELIHRYQLHGAINEHKGPADFNGGNDDDDDEDVDASPPRVPEGVEPSMMPPQFHGQQPPFSQILRHHTPSASPPIANGVPYHHPGHHPRGATPQPPMGSRPSSRNDGRRLGPNMGGQPVGGPQGAHPIAFIPAPPIYNPPANQPGMMPQHGGQFSYPPSQQTYVEERRPSAPPGYPTQHHPPPPPPPSHAAPVATRPQPSPPQPNTQHLPPHPVPYVSPPTPQPGPNRRLQDPQPPPPVEPKTELSERPQPPLLNTDTAVKKMPQRKSHSIFTPIEENRSILSQHLASFAAEPQAVKSESGLAAVASAHSRSQSVDASAPASRDGTVTSPKLKRSSTQGSHDRARKPSLSSGPDTALTPPSRSNSLKASAAPAGGARPRGPRLTVQIPDGVSEPGSATGESNSPHNPAVTPTNAPQRHNSHSSVVLPPPSPSASALLSAGASGPPNPFARPPPQQNVNGETPASALPSRFLGSELLPSPSSFYPDWNFRGSDNHTLPSPLNFATPVVGSGPSFLRDDNHASGNSVNHNFGNAATSSGTAAPNGSNGASFAPPGGLKRKSPDYGAGLGDKHGPAAESKRIKVEYA</sequence>
<dbReference type="InterPro" id="IPR036879">
    <property type="entry name" value="TF_MADSbox_sf"/>
</dbReference>
<feature type="compositionally biased region" description="Polar residues" evidence="10">
    <location>
        <begin position="583"/>
        <end position="610"/>
    </location>
</feature>
<comment type="similarity">
    <text evidence="6">Belongs to the MEF2 family.</text>
</comment>
<dbReference type="Proteomes" id="UP000557566">
    <property type="component" value="Unassembled WGS sequence"/>
</dbReference>
<dbReference type="PRINTS" id="PR01217">
    <property type="entry name" value="PRICHEXTENSN"/>
</dbReference>
<comment type="subcellular location">
    <subcellularLocation>
        <location evidence="1">Nucleus</location>
    </subcellularLocation>
</comment>
<dbReference type="GO" id="GO:0033554">
    <property type="term" value="P:cellular response to stress"/>
    <property type="evidence" value="ECO:0007669"/>
    <property type="project" value="UniProtKB-ARBA"/>
</dbReference>
<evidence type="ECO:0000256" key="8">
    <source>
        <dbReference type="ARBA" id="ARBA00065556"/>
    </source>
</evidence>
<dbReference type="AlphaFoldDB" id="A0A8H4LUN1"/>
<feature type="compositionally biased region" description="Polar residues" evidence="10">
    <location>
        <begin position="411"/>
        <end position="430"/>
    </location>
</feature>
<proteinExistence type="inferred from homology"/>
<feature type="compositionally biased region" description="Gly residues" evidence="10">
    <location>
        <begin position="176"/>
        <end position="186"/>
    </location>
</feature>
<dbReference type="GO" id="GO:0046983">
    <property type="term" value="F:protein dimerization activity"/>
    <property type="evidence" value="ECO:0007669"/>
    <property type="project" value="InterPro"/>
</dbReference>
<keyword evidence="4" id="KW-0804">Transcription</keyword>
<feature type="compositionally biased region" description="Low complexity" evidence="10">
    <location>
        <begin position="433"/>
        <end position="445"/>
    </location>
</feature>
<dbReference type="GO" id="GO:0000978">
    <property type="term" value="F:RNA polymerase II cis-regulatory region sequence-specific DNA binding"/>
    <property type="evidence" value="ECO:0007669"/>
    <property type="project" value="TreeGrafter"/>
</dbReference>
<keyword evidence="5" id="KW-0539">Nucleus</keyword>
<protein>
    <recommendedName>
        <fullName evidence="9">MADS-box MEF2 type transcription factor MIG1</fullName>
    </recommendedName>
</protein>
<dbReference type="Gene3D" id="3.40.1810.10">
    <property type="entry name" value="Transcription factor, MADS-box"/>
    <property type="match status" value="1"/>
</dbReference>
<feature type="compositionally biased region" description="Pro residues" evidence="10">
    <location>
        <begin position="195"/>
        <end position="205"/>
    </location>
</feature>
<evidence type="ECO:0000313" key="12">
    <source>
        <dbReference type="EMBL" id="KAF4505670.1"/>
    </source>
</evidence>
<dbReference type="CDD" id="cd00265">
    <property type="entry name" value="MADS_MEF2_like"/>
    <property type="match status" value="1"/>
</dbReference>
<evidence type="ECO:0000256" key="1">
    <source>
        <dbReference type="ARBA" id="ARBA00004123"/>
    </source>
</evidence>
<feature type="domain" description="MADS-box" evidence="11">
    <location>
        <begin position="1"/>
        <end position="61"/>
    </location>
</feature>
<dbReference type="PANTHER" id="PTHR11945">
    <property type="entry name" value="MADS BOX PROTEIN"/>
    <property type="match status" value="1"/>
</dbReference>
<dbReference type="PROSITE" id="PS50066">
    <property type="entry name" value="MADS_BOX_2"/>
    <property type="match status" value="1"/>
</dbReference>
<evidence type="ECO:0000256" key="2">
    <source>
        <dbReference type="ARBA" id="ARBA00023015"/>
    </source>
</evidence>
<keyword evidence="3" id="KW-0238">DNA-binding</keyword>
<evidence type="ECO:0000259" key="11">
    <source>
        <dbReference type="PROSITE" id="PS50066"/>
    </source>
</evidence>
<dbReference type="SUPFAM" id="SSF55455">
    <property type="entry name" value="SRF-like"/>
    <property type="match status" value="1"/>
</dbReference>
<comment type="caution">
    <text evidence="12">The sequence shown here is derived from an EMBL/GenBank/DDBJ whole genome shotgun (WGS) entry which is preliminary data.</text>
</comment>
<evidence type="ECO:0000256" key="6">
    <source>
        <dbReference type="ARBA" id="ARBA00025805"/>
    </source>
</evidence>
<name>A0A8H4LUN1_9HYPO</name>
<reference evidence="12 13" key="1">
    <citation type="journal article" date="2020" name="Genome Biol. Evol.">
        <title>A new high-quality draft genome assembly of the Chinese cordyceps Ophiocordyceps sinensis.</title>
        <authorList>
            <person name="Shu R."/>
            <person name="Zhang J."/>
            <person name="Meng Q."/>
            <person name="Zhang H."/>
            <person name="Zhou G."/>
            <person name="Li M."/>
            <person name="Wu P."/>
            <person name="Zhao Y."/>
            <person name="Chen C."/>
            <person name="Qin Q."/>
        </authorList>
    </citation>
    <scope>NUCLEOTIDE SEQUENCE [LARGE SCALE GENOMIC DNA]</scope>
    <source>
        <strain evidence="12 13">IOZ07</strain>
    </source>
</reference>
<dbReference type="FunFam" id="3.40.1810.10:FF:000013">
    <property type="entry name" value="Transcription factor, MADS-box"/>
    <property type="match status" value="1"/>
</dbReference>
<evidence type="ECO:0000256" key="5">
    <source>
        <dbReference type="ARBA" id="ARBA00023242"/>
    </source>
</evidence>
<evidence type="ECO:0000313" key="13">
    <source>
        <dbReference type="Proteomes" id="UP000557566"/>
    </source>
</evidence>
<organism evidence="12 13">
    <name type="scientific">Ophiocordyceps sinensis</name>
    <dbReference type="NCBI Taxonomy" id="72228"/>
    <lineage>
        <taxon>Eukaryota</taxon>
        <taxon>Fungi</taxon>
        <taxon>Dikarya</taxon>
        <taxon>Ascomycota</taxon>
        <taxon>Pezizomycotina</taxon>
        <taxon>Sordariomycetes</taxon>
        <taxon>Hypocreomycetidae</taxon>
        <taxon>Hypocreales</taxon>
        <taxon>Ophiocordycipitaceae</taxon>
        <taxon>Ophiocordyceps</taxon>
    </lineage>
</organism>
<feature type="compositionally biased region" description="Pro residues" evidence="10">
    <location>
        <begin position="261"/>
        <end position="288"/>
    </location>
</feature>
<feature type="compositionally biased region" description="Pro residues" evidence="10">
    <location>
        <begin position="233"/>
        <end position="252"/>
    </location>
</feature>
<dbReference type="InterPro" id="IPR002100">
    <property type="entry name" value="TF_MADSbox"/>
</dbReference>
<feature type="region of interest" description="Disordered" evidence="10">
    <location>
        <begin position="77"/>
        <end position="337"/>
    </location>
</feature>
<dbReference type="OrthoDB" id="1898716at2759"/>
<feature type="region of interest" description="Disordered" evidence="10">
    <location>
        <begin position="354"/>
        <end position="647"/>
    </location>
</feature>
<feature type="compositionally biased region" description="Pro residues" evidence="10">
    <location>
        <begin position="507"/>
        <end position="517"/>
    </location>
</feature>
<dbReference type="Pfam" id="PF00319">
    <property type="entry name" value="SRF-TF"/>
    <property type="match status" value="1"/>
</dbReference>
<dbReference type="GO" id="GO:0000981">
    <property type="term" value="F:DNA-binding transcription factor activity, RNA polymerase II-specific"/>
    <property type="evidence" value="ECO:0007669"/>
    <property type="project" value="TreeGrafter"/>
</dbReference>
<comment type="function">
    <text evidence="7">Transcription factor acting downstream of the MPS1 MAP kinase (MAPK) cascade during conidiation and plant infection. Required for overcoming plant defense responses and the differentiation of secondary infectious hyphae in live plant cells.</text>
</comment>
<dbReference type="GO" id="GO:0005634">
    <property type="term" value="C:nucleus"/>
    <property type="evidence" value="ECO:0007669"/>
    <property type="project" value="UniProtKB-SubCell"/>
</dbReference>
<dbReference type="PRINTS" id="PR00404">
    <property type="entry name" value="MADSDOMAIN"/>
</dbReference>
<dbReference type="InterPro" id="IPR033896">
    <property type="entry name" value="MEF2-like_N"/>
</dbReference>
<gene>
    <name evidence="12" type="ORF">G6O67_007593</name>
</gene>
<feature type="compositionally biased region" description="Polar residues" evidence="10">
    <location>
        <begin position="461"/>
        <end position="480"/>
    </location>
</feature>
<dbReference type="EMBL" id="JAAVMX010000008">
    <property type="protein sequence ID" value="KAF4505670.1"/>
    <property type="molecule type" value="Genomic_DNA"/>
</dbReference>
<feature type="compositionally biased region" description="Polar residues" evidence="10">
    <location>
        <begin position="388"/>
        <end position="402"/>
    </location>
</feature>
<dbReference type="GO" id="GO:0008301">
    <property type="term" value="F:DNA binding, bending"/>
    <property type="evidence" value="ECO:0007669"/>
    <property type="project" value="UniProtKB-ARBA"/>
</dbReference>
<feature type="compositionally biased region" description="Low complexity" evidence="10">
    <location>
        <begin position="495"/>
        <end position="506"/>
    </location>
</feature>
<dbReference type="SMART" id="SM00432">
    <property type="entry name" value="MADS"/>
    <property type="match status" value="1"/>
</dbReference>
<comment type="subunit">
    <text evidence="8">Interacts with MAPK MPS1.</text>
</comment>
<evidence type="ECO:0000256" key="3">
    <source>
        <dbReference type="ARBA" id="ARBA00023125"/>
    </source>
</evidence>
<dbReference type="PANTHER" id="PTHR11945:SF534">
    <property type="entry name" value="MYOCYTE-SPECIFIC ENHANCER FACTOR 2"/>
    <property type="match status" value="1"/>
</dbReference>
<accession>A0A8H4LUN1</accession>
<keyword evidence="13" id="KW-1185">Reference proteome</keyword>
<evidence type="ECO:0000256" key="9">
    <source>
        <dbReference type="ARBA" id="ARBA00068022"/>
    </source>
</evidence>
<feature type="compositionally biased region" description="Acidic residues" evidence="10">
    <location>
        <begin position="88"/>
        <end position="97"/>
    </location>
</feature>
<feature type="compositionally biased region" description="Basic and acidic residues" evidence="10">
    <location>
        <begin position="630"/>
        <end position="647"/>
    </location>
</feature>
<evidence type="ECO:0000256" key="4">
    <source>
        <dbReference type="ARBA" id="ARBA00023163"/>
    </source>
</evidence>
<dbReference type="GO" id="GO:0045944">
    <property type="term" value="P:positive regulation of transcription by RNA polymerase II"/>
    <property type="evidence" value="ECO:0007669"/>
    <property type="project" value="InterPro"/>
</dbReference>